<protein>
    <submittedName>
        <fullName evidence="1">Uncharacterized protein</fullName>
    </submittedName>
</protein>
<dbReference type="RefSeq" id="WP_157863588.1">
    <property type="nucleotide sequence ID" value="NZ_CAJYDL010000001.1"/>
</dbReference>
<gene>
    <name evidence="1" type="ORF">GX426_00660</name>
</gene>
<evidence type="ECO:0000313" key="1">
    <source>
        <dbReference type="EMBL" id="NLJ21608.1"/>
    </source>
</evidence>
<sequence>MRSKESLLQLKSMGISAPDSPLLVMDDNPLRFLSSNDINSMADKNLLALVR</sequence>
<dbReference type="AlphaFoldDB" id="A0A7K4AF30"/>
<proteinExistence type="predicted"/>
<dbReference type="EMBL" id="JAAYUN010000010">
    <property type="protein sequence ID" value="NLJ21608.1"/>
    <property type="molecule type" value="Genomic_DNA"/>
</dbReference>
<evidence type="ECO:0000313" key="2">
    <source>
        <dbReference type="Proteomes" id="UP000544742"/>
    </source>
</evidence>
<name>A0A7K4AF30_METSH</name>
<dbReference type="Proteomes" id="UP000544742">
    <property type="component" value="Unassembled WGS sequence"/>
</dbReference>
<organism evidence="1 2">
    <name type="scientific">Methanothrix soehngenii</name>
    <name type="common">Methanosaeta concilii</name>
    <dbReference type="NCBI Taxonomy" id="2223"/>
    <lineage>
        <taxon>Archaea</taxon>
        <taxon>Methanobacteriati</taxon>
        <taxon>Methanobacteriota</taxon>
        <taxon>Stenosarchaea group</taxon>
        <taxon>Methanomicrobia</taxon>
        <taxon>Methanotrichales</taxon>
        <taxon>Methanotrichaceae</taxon>
        <taxon>Methanothrix</taxon>
    </lineage>
</organism>
<comment type="caution">
    <text evidence="1">The sequence shown here is derived from an EMBL/GenBank/DDBJ whole genome shotgun (WGS) entry which is preliminary data.</text>
</comment>
<reference evidence="1 2" key="1">
    <citation type="journal article" date="2020" name="Biotechnol. Biofuels">
        <title>New insights from the biogas microbiome by comprehensive genome-resolved metagenomics of nearly 1600 species originating from multiple anaerobic digesters.</title>
        <authorList>
            <person name="Campanaro S."/>
            <person name="Treu L."/>
            <person name="Rodriguez-R L.M."/>
            <person name="Kovalovszki A."/>
            <person name="Ziels R.M."/>
            <person name="Maus I."/>
            <person name="Zhu X."/>
            <person name="Kougias P.G."/>
            <person name="Basile A."/>
            <person name="Luo G."/>
            <person name="Schluter A."/>
            <person name="Konstantinidis K.T."/>
            <person name="Angelidaki I."/>
        </authorList>
    </citation>
    <scope>NUCLEOTIDE SEQUENCE [LARGE SCALE GENOMIC DNA]</scope>
    <source>
        <strain evidence="1">AS27yjCOA_157</strain>
    </source>
</reference>
<dbReference type="GeneID" id="43447318"/>
<accession>A0A7K4AF30</accession>